<proteinExistence type="predicted"/>
<reference evidence="3" key="1">
    <citation type="submission" date="2019-11" db="EMBL/GenBank/DDBJ databases">
        <title>Virome of riverside phytocommunity ecosystem of an ancient canal.</title>
        <authorList>
            <person name="Yang S."/>
            <person name="Shan T."/>
            <person name="Wang Y."/>
            <person name="Yang J."/>
            <person name="Chen X."/>
            <person name="Xiao Y."/>
            <person name="You Z."/>
            <person name="He Y."/>
            <person name="Zhao M."/>
            <person name="Lu J."/>
            <person name="Yang Z."/>
            <person name="Dai Z."/>
            <person name="Liu Q."/>
            <person name="Yao Y."/>
            <person name="Lu X."/>
            <person name="Li H."/>
            <person name="Zhou R."/>
            <person name="Li W."/>
            <person name="Zhou C."/>
            <person name="Wang X."/>
            <person name="Shen Q."/>
            <person name="Xu H."/>
            <person name="Deng X."/>
            <person name="Delwart E."/>
            <person name="Zhang W."/>
        </authorList>
    </citation>
    <scope>NUCLEOTIDE SEQUENCE</scope>
    <source>
        <strain evidence="3">Pt151-dic-14</strain>
    </source>
</reference>
<dbReference type="EMBL" id="MN722412">
    <property type="protein sequence ID" value="QJZ28380.1"/>
    <property type="molecule type" value="Genomic_RNA"/>
</dbReference>
<dbReference type="Gene3D" id="2.60.120.20">
    <property type="match status" value="1"/>
</dbReference>
<organism evidence="3">
    <name type="scientific">Lactuca sativa dicistroviridae</name>
    <dbReference type="NCBI Taxonomy" id="2738910"/>
    <lineage>
        <taxon>Viruses</taxon>
        <taxon>Riboviria</taxon>
        <taxon>Orthornavirae</taxon>
        <taxon>Pisuviricota</taxon>
        <taxon>Pisoniviricetes</taxon>
        <taxon>Picornavirales</taxon>
        <taxon>Dicistroviridae</taxon>
    </lineage>
</organism>
<comment type="subcellular location">
    <subcellularLocation>
        <location evidence="1">Virion</location>
    </subcellularLocation>
</comment>
<evidence type="ECO:0000256" key="1">
    <source>
        <dbReference type="ARBA" id="ARBA00004328"/>
    </source>
</evidence>
<name>A0A6M6R221_9VIRU</name>
<sequence>MVLSCTPKHEQDAEVADNTHKIVDEVQASTISGLETGHDTCSDGITSFLAEDCTAVSARTNHAVRIGDSIAESSLQDIKAYFERPRLVTSGTIPIARGGIPGGVNITRSTIFGTSATSLNSTAWFPEALMRLRGTYAVRFSLKFRLMVNASPFHQGLVCLCFEHDNAYSGNVGAFVRTDLPITSTYLPHVLLDLSESTSCELLIPYTNRMEHFPICQTSSHSLGRQYREVFHPIGIRYEKLARRRF</sequence>
<gene>
    <name evidence="3" type="primary">hyp2</name>
</gene>
<accession>A0A6M6R221</accession>
<keyword evidence="2" id="KW-0946">Virion</keyword>
<dbReference type="SUPFAM" id="SSF88633">
    <property type="entry name" value="Positive stranded ssRNA viruses"/>
    <property type="match status" value="1"/>
</dbReference>
<evidence type="ECO:0000313" key="3">
    <source>
        <dbReference type="EMBL" id="QJZ28380.1"/>
    </source>
</evidence>
<protein>
    <submittedName>
        <fullName evidence="3">Uncharacterized protein</fullName>
    </submittedName>
</protein>
<evidence type="ECO:0000256" key="2">
    <source>
        <dbReference type="ARBA" id="ARBA00022844"/>
    </source>
</evidence>
<dbReference type="GO" id="GO:0044423">
    <property type="term" value="C:virion component"/>
    <property type="evidence" value="ECO:0007669"/>
    <property type="project" value="UniProtKB-KW"/>
</dbReference>
<dbReference type="InterPro" id="IPR029053">
    <property type="entry name" value="Viral_coat"/>
</dbReference>